<evidence type="ECO:0000256" key="1">
    <source>
        <dbReference type="SAM" id="MobiDB-lite"/>
    </source>
</evidence>
<dbReference type="AlphaFoldDB" id="A0A6A5YZV4"/>
<keyword evidence="3" id="KW-1185">Reference proteome</keyword>
<feature type="compositionally biased region" description="Polar residues" evidence="1">
    <location>
        <begin position="343"/>
        <end position="364"/>
    </location>
</feature>
<feature type="region of interest" description="Disordered" evidence="1">
    <location>
        <begin position="664"/>
        <end position="705"/>
    </location>
</feature>
<sequence length="838" mass="93915">MIVRPMLYSPPLRPPENPKPKPKVMEATAGPEPEQGPPRNRLRRRSKAPPPPRSQTVPNLFSGGARGAASSAGGSTARADDRPLTGSSGRRSNEASLIARSESPTPAAGHRKKKKHNFPWRSKDKERNESQVFIPPAVPDVPISPKAAKLLGEKEYVHLTELPDEKKLSPKAAKLLGLPEEELYDPKMWLRQEEEENAQEDPYTGAPVEYPHKKQTRFREHDLDDTDPPHAAPTLKSRFLSWKDGSKKSTNKAGLFDGSRPETKRSISDEKATTRHIFEEYNGEVGYSSDGEIEKRRRPVHGHTFGYSGPLAPNTQKSKKQAGKQGPTGSRGRRKRLPKPLDTMTTITEASSVSGGSPTPKFQHSSAELVGISEDDAKHQLQDALPSIFTFTGSHFSKSIEPPYLRRRSVSDPRLPQYQLPKEMLASSESEDEEDVDEQDHKTEPLYRSDTEPLLSRHNKVPEMIQIRSPLQSVEARLLDDMERSALPKDLDPGYEDLLRSLAAHTKLQERQTEKQHMDDVHDKLKASHESLKREFEIKKKGYSMGTGGIPVPTEFVVEHLDEDEENLAGLITFYEDATDDEDTYWNQNDENHQFEFGTHEIPRIYEAVEVRMRSVKDVKKVDMSETVQFSEARRVSLQSPKVILRQNKPELCTIVNAGNGAQRTRNAFSSTPSPAARKKSPEVAAQQTLGTSSSDMPLSGSYNPALRADMRKESAPAPPPKDDVDSSLPKPKHYCLVSNHVFQPINLRTVPDEALINGVRPFLKTSHGVRQQVDVGVRCESCNKYVDEELWLCSVPVCQLAVCYACAHPEEELKNKGNIIGGHFNRFEKYTEGDKRH</sequence>
<organism evidence="2 3">
    <name type="scientific">Lophiotrema nucula</name>
    <dbReference type="NCBI Taxonomy" id="690887"/>
    <lineage>
        <taxon>Eukaryota</taxon>
        <taxon>Fungi</taxon>
        <taxon>Dikarya</taxon>
        <taxon>Ascomycota</taxon>
        <taxon>Pezizomycotina</taxon>
        <taxon>Dothideomycetes</taxon>
        <taxon>Pleosporomycetidae</taxon>
        <taxon>Pleosporales</taxon>
        <taxon>Lophiotremataceae</taxon>
        <taxon>Lophiotrema</taxon>
    </lineage>
</organism>
<feature type="region of interest" description="Disordered" evidence="1">
    <location>
        <begin position="401"/>
        <end position="452"/>
    </location>
</feature>
<feature type="compositionally biased region" description="Basic and acidic residues" evidence="1">
    <location>
        <begin position="439"/>
        <end position="451"/>
    </location>
</feature>
<feature type="compositionally biased region" description="Basic residues" evidence="1">
    <location>
        <begin position="109"/>
        <end position="118"/>
    </location>
</feature>
<accession>A0A6A5YZV4</accession>
<proteinExistence type="predicted"/>
<feature type="compositionally biased region" description="Low complexity" evidence="1">
    <location>
        <begin position="67"/>
        <end position="77"/>
    </location>
</feature>
<evidence type="ECO:0000313" key="2">
    <source>
        <dbReference type="EMBL" id="KAF2111668.1"/>
    </source>
</evidence>
<feature type="region of interest" description="Disordered" evidence="1">
    <location>
        <begin position="191"/>
        <end position="364"/>
    </location>
</feature>
<feature type="compositionally biased region" description="Acidic residues" evidence="1">
    <location>
        <begin position="429"/>
        <end position="438"/>
    </location>
</feature>
<feature type="region of interest" description="Disordered" evidence="1">
    <location>
        <begin position="1"/>
        <end position="143"/>
    </location>
</feature>
<name>A0A6A5YZV4_9PLEO</name>
<dbReference type="Proteomes" id="UP000799770">
    <property type="component" value="Unassembled WGS sequence"/>
</dbReference>
<dbReference type="EMBL" id="ML977333">
    <property type="protein sequence ID" value="KAF2111668.1"/>
    <property type="molecule type" value="Genomic_DNA"/>
</dbReference>
<feature type="compositionally biased region" description="Polar residues" evidence="1">
    <location>
        <begin position="664"/>
        <end position="674"/>
    </location>
</feature>
<feature type="compositionally biased region" description="Polar residues" evidence="1">
    <location>
        <begin position="686"/>
        <end position="703"/>
    </location>
</feature>
<evidence type="ECO:0000313" key="3">
    <source>
        <dbReference type="Proteomes" id="UP000799770"/>
    </source>
</evidence>
<dbReference type="OrthoDB" id="3790861at2759"/>
<gene>
    <name evidence="2" type="ORF">BDV96DRAFT_174906</name>
</gene>
<reference evidence="2" key="1">
    <citation type="journal article" date="2020" name="Stud. Mycol.">
        <title>101 Dothideomycetes genomes: a test case for predicting lifestyles and emergence of pathogens.</title>
        <authorList>
            <person name="Haridas S."/>
            <person name="Albert R."/>
            <person name="Binder M."/>
            <person name="Bloem J."/>
            <person name="Labutti K."/>
            <person name="Salamov A."/>
            <person name="Andreopoulos B."/>
            <person name="Baker S."/>
            <person name="Barry K."/>
            <person name="Bills G."/>
            <person name="Bluhm B."/>
            <person name="Cannon C."/>
            <person name="Castanera R."/>
            <person name="Culley D."/>
            <person name="Daum C."/>
            <person name="Ezra D."/>
            <person name="Gonzalez J."/>
            <person name="Henrissat B."/>
            <person name="Kuo A."/>
            <person name="Liang C."/>
            <person name="Lipzen A."/>
            <person name="Lutzoni F."/>
            <person name="Magnuson J."/>
            <person name="Mondo S."/>
            <person name="Nolan M."/>
            <person name="Ohm R."/>
            <person name="Pangilinan J."/>
            <person name="Park H.-J."/>
            <person name="Ramirez L."/>
            <person name="Alfaro M."/>
            <person name="Sun H."/>
            <person name="Tritt A."/>
            <person name="Yoshinaga Y."/>
            <person name="Zwiers L.-H."/>
            <person name="Turgeon B."/>
            <person name="Goodwin S."/>
            <person name="Spatafora J."/>
            <person name="Crous P."/>
            <person name="Grigoriev I."/>
        </authorList>
    </citation>
    <scope>NUCLEOTIDE SEQUENCE</scope>
    <source>
        <strain evidence="2">CBS 627.86</strain>
    </source>
</reference>
<protein>
    <submittedName>
        <fullName evidence="2">Uncharacterized protein</fullName>
    </submittedName>
</protein>
<feature type="compositionally biased region" description="Basic and acidic residues" evidence="1">
    <location>
        <begin position="259"/>
        <end position="279"/>
    </location>
</feature>